<dbReference type="Pfam" id="PF02310">
    <property type="entry name" value="B12-binding"/>
    <property type="match status" value="1"/>
</dbReference>
<dbReference type="AlphaFoldDB" id="A0A7C6Z448"/>
<keyword evidence="2" id="KW-0949">S-adenosyl-L-methionine</keyword>
<organism evidence="8 9">
    <name type="scientific">Desulfitobacterium dehalogenans</name>
    <dbReference type="NCBI Taxonomy" id="36854"/>
    <lineage>
        <taxon>Bacteria</taxon>
        <taxon>Bacillati</taxon>
        <taxon>Bacillota</taxon>
        <taxon>Clostridia</taxon>
        <taxon>Eubacteriales</taxon>
        <taxon>Desulfitobacteriaceae</taxon>
        <taxon>Desulfitobacterium</taxon>
    </lineage>
</organism>
<gene>
    <name evidence="8" type="ORF">GX523_08205</name>
</gene>
<dbReference type="Pfam" id="PF04055">
    <property type="entry name" value="Radical_SAM"/>
    <property type="match status" value="1"/>
</dbReference>
<feature type="non-terminal residue" evidence="8">
    <location>
        <position position="369"/>
    </location>
</feature>
<proteinExistence type="predicted"/>
<comment type="caution">
    <text evidence="8">The sequence shown here is derived from an EMBL/GenBank/DDBJ whole genome shotgun (WGS) entry which is preliminary data.</text>
</comment>
<evidence type="ECO:0000313" key="8">
    <source>
        <dbReference type="EMBL" id="HHY26711.1"/>
    </source>
</evidence>
<evidence type="ECO:0000256" key="4">
    <source>
        <dbReference type="ARBA" id="ARBA00023004"/>
    </source>
</evidence>
<comment type="cofactor">
    <cofactor evidence="1">
        <name>[4Fe-4S] cluster</name>
        <dbReference type="ChEBI" id="CHEBI:49883"/>
    </cofactor>
</comment>
<dbReference type="GO" id="GO:0051536">
    <property type="term" value="F:iron-sulfur cluster binding"/>
    <property type="evidence" value="ECO:0007669"/>
    <property type="project" value="UniProtKB-KW"/>
</dbReference>
<evidence type="ECO:0000313" key="9">
    <source>
        <dbReference type="Proteomes" id="UP000553059"/>
    </source>
</evidence>
<dbReference type="SFLD" id="SFLDS00029">
    <property type="entry name" value="Radical_SAM"/>
    <property type="match status" value="1"/>
</dbReference>
<dbReference type="InterPro" id="IPR006638">
    <property type="entry name" value="Elp3/MiaA/NifB-like_rSAM"/>
</dbReference>
<reference evidence="8 9" key="1">
    <citation type="journal article" date="2020" name="Biotechnol. Biofuels">
        <title>New insights from the biogas microbiome by comprehensive genome-resolved metagenomics of nearly 1600 species originating from multiple anaerobic digesters.</title>
        <authorList>
            <person name="Campanaro S."/>
            <person name="Treu L."/>
            <person name="Rodriguez-R L.M."/>
            <person name="Kovalovszki A."/>
            <person name="Ziels R.M."/>
            <person name="Maus I."/>
            <person name="Zhu X."/>
            <person name="Kougias P.G."/>
            <person name="Basile A."/>
            <person name="Luo G."/>
            <person name="Schluter A."/>
            <person name="Konstantinidis K.T."/>
            <person name="Angelidaki I."/>
        </authorList>
    </citation>
    <scope>NUCLEOTIDE SEQUENCE [LARGE SCALE GENOMIC DNA]</scope>
    <source>
        <strain evidence="8">AS05jafATM_4</strain>
    </source>
</reference>
<dbReference type="InterPro" id="IPR036724">
    <property type="entry name" value="Cobalamin-bd_sf"/>
</dbReference>
<dbReference type="EMBL" id="DUTF01000184">
    <property type="protein sequence ID" value="HHY26711.1"/>
    <property type="molecule type" value="Genomic_DNA"/>
</dbReference>
<evidence type="ECO:0000259" key="6">
    <source>
        <dbReference type="PROSITE" id="PS51332"/>
    </source>
</evidence>
<dbReference type="InterPro" id="IPR023404">
    <property type="entry name" value="rSAM_horseshoe"/>
</dbReference>
<evidence type="ECO:0000259" key="7">
    <source>
        <dbReference type="PROSITE" id="PS51918"/>
    </source>
</evidence>
<dbReference type="InterPro" id="IPR006158">
    <property type="entry name" value="Cobalamin-bd"/>
</dbReference>
<dbReference type="PANTHER" id="PTHR43409">
    <property type="entry name" value="ANAEROBIC MAGNESIUM-PROTOPORPHYRIN IX MONOMETHYL ESTER CYCLASE-RELATED"/>
    <property type="match status" value="1"/>
</dbReference>
<dbReference type="CDD" id="cd02068">
    <property type="entry name" value="radical_SAM_B12_BD"/>
    <property type="match status" value="1"/>
</dbReference>
<evidence type="ECO:0000256" key="2">
    <source>
        <dbReference type="ARBA" id="ARBA00022691"/>
    </source>
</evidence>
<dbReference type="GO" id="GO:0005829">
    <property type="term" value="C:cytosol"/>
    <property type="evidence" value="ECO:0007669"/>
    <property type="project" value="TreeGrafter"/>
</dbReference>
<dbReference type="GO" id="GO:0003824">
    <property type="term" value="F:catalytic activity"/>
    <property type="evidence" value="ECO:0007669"/>
    <property type="project" value="InterPro"/>
</dbReference>
<dbReference type="InterPro" id="IPR058240">
    <property type="entry name" value="rSAM_sf"/>
</dbReference>
<evidence type="ECO:0000256" key="1">
    <source>
        <dbReference type="ARBA" id="ARBA00001966"/>
    </source>
</evidence>
<dbReference type="PANTHER" id="PTHR43409:SF16">
    <property type="entry name" value="SLR0320 PROTEIN"/>
    <property type="match status" value="1"/>
</dbReference>
<dbReference type="InterPro" id="IPR051198">
    <property type="entry name" value="BchE-like"/>
</dbReference>
<keyword evidence="4" id="KW-0408">Iron</keyword>
<dbReference type="Proteomes" id="UP000553059">
    <property type="component" value="Unassembled WGS sequence"/>
</dbReference>
<sequence>MRILLVALNAKYVHTNLAIRYLRESIRGEFPDVDLREFTINEPIERIAAEIYEVKADVIGFSCYIWNLKETLAVIRQLRPTSPHTRILVGGPEVSFEAEAFLRENPEIDGAVLGEGEITFLELMRAWESGSEPSQVQGLAWRSSTQKIVLNPPRQQIAMAKLPNPYNPKEELQGRLAYVETTRGCPFNCQYCLSSTFQGVRYLPAERFREILRQTLQCGARTIKLVDRTFNVNKEHSFKILDIAREEAAHYPPGAGIRIHCEIAGELLDEDWLHYLQDYPKDLVQFEIGVQSTNPETLAIICRPQHFERWAKYVREIRSMNKAHLHLDLIAGLPKEGWESFRGSFNEVYAVQPDMLQLGFLKVLKGSGL</sequence>
<dbReference type="Gene3D" id="3.40.50.280">
    <property type="entry name" value="Cobalamin-binding domain"/>
    <property type="match status" value="1"/>
</dbReference>
<name>A0A7C6Z448_9FIRM</name>
<keyword evidence="3" id="KW-0479">Metal-binding</keyword>
<evidence type="ECO:0000256" key="3">
    <source>
        <dbReference type="ARBA" id="ARBA00022723"/>
    </source>
</evidence>
<dbReference type="SFLD" id="SFLDG01082">
    <property type="entry name" value="B12-binding_domain_containing"/>
    <property type="match status" value="1"/>
</dbReference>
<dbReference type="PROSITE" id="PS51332">
    <property type="entry name" value="B12_BINDING"/>
    <property type="match status" value="1"/>
</dbReference>
<dbReference type="CDD" id="cd01335">
    <property type="entry name" value="Radical_SAM"/>
    <property type="match status" value="1"/>
</dbReference>
<keyword evidence="5" id="KW-0411">Iron-sulfur</keyword>
<dbReference type="GO" id="GO:0031419">
    <property type="term" value="F:cobalamin binding"/>
    <property type="evidence" value="ECO:0007669"/>
    <property type="project" value="InterPro"/>
</dbReference>
<dbReference type="SUPFAM" id="SSF52242">
    <property type="entry name" value="Cobalamin (vitamin B12)-binding domain"/>
    <property type="match status" value="1"/>
</dbReference>
<protein>
    <submittedName>
        <fullName evidence="8">B12-binding domain-containing radical SAM protein</fullName>
    </submittedName>
</protein>
<feature type="domain" description="Radical SAM core" evidence="7">
    <location>
        <begin position="171"/>
        <end position="369"/>
    </location>
</feature>
<feature type="domain" description="B12-binding" evidence="6">
    <location>
        <begin position="1"/>
        <end position="134"/>
    </location>
</feature>
<dbReference type="InterPro" id="IPR007197">
    <property type="entry name" value="rSAM"/>
</dbReference>
<evidence type="ECO:0000256" key="5">
    <source>
        <dbReference type="ARBA" id="ARBA00023014"/>
    </source>
</evidence>
<dbReference type="PROSITE" id="PS51918">
    <property type="entry name" value="RADICAL_SAM"/>
    <property type="match status" value="1"/>
</dbReference>
<dbReference type="SUPFAM" id="SSF102114">
    <property type="entry name" value="Radical SAM enzymes"/>
    <property type="match status" value="1"/>
</dbReference>
<dbReference type="GO" id="GO:0046872">
    <property type="term" value="F:metal ion binding"/>
    <property type="evidence" value="ECO:0007669"/>
    <property type="project" value="UniProtKB-KW"/>
</dbReference>
<dbReference type="SMART" id="SM00729">
    <property type="entry name" value="Elp3"/>
    <property type="match status" value="1"/>
</dbReference>
<accession>A0A7C6Z448</accession>
<dbReference type="Gene3D" id="3.80.30.20">
    <property type="entry name" value="tm_1862 like domain"/>
    <property type="match status" value="1"/>
</dbReference>